<evidence type="ECO:0000256" key="10">
    <source>
        <dbReference type="RuleBase" id="RU000489"/>
    </source>
</evidence>
<protein>
    <recommendedName>
        <fullName evidence="2">chitinase</fullName>
        <ecNumber evidence="2">3.2.1.14</ecNumber>
    </recommendedName>
</protein>
<keyword evidence="6" id="KW-0119">Carbohydrate metabolism</keyword>
<keyword evidence="8" id="KW-0624">Polysaccharide degradation</keyword>
<keyword evidence="3" id="KW-0147">Chitin-binding</keyword>
<gene>
    <name evidence="13" type="ORF">M501DRAFT_581520</name>
</gene>
<organism evidence="13 14">
    <name type="scientific">Patellaria atrata CBS 101060</name>
    <dbReference type="NCBI Taxonomy" id="1346257"/>
    <lineage>
        <taxon>Eukaryota</taxon>
        <taxon>Fungi</taxon>
        <taxon>Dikarya</taxon>
        <taxon>Ascomycota</taxon>
        <taxon>Pezizomycotina</taxon>
        <taxon>Dothideomycetes</taxon>
        <taxon>Dothideomycetes incertae sedis</taxon>
        <taxon>Patellariales</taxon>
        <taxon>Patellariaceae</taxon>
        <taxon>Patellaria</taxon>
    </lineage>
</organism>
<evidence type="ECO:0000256" key="7">
    <source>
        <dbReference type="ARBA" id="ARBA00023295"/>
    </source>
</evidence>
<dbReference type="AlphaFoldDB" id="A0A9P4SH17"/>
<evidence type="ECO:0000256" key="8">
    <source>
        <dbReference type="ARBA" id="ARBA00023326"/>
    </source>
</evidence>
<comment type="similarity">
    <text evidence="9">Belongs to the glycosyl hydrolase 18 family. Chitinase class III subfamily.</text>
</comment>
<keyword evidence="7 10" id="KW-0326">Glycosidase</keyword>
<dbReference type="GO" id="GO:0000272">
    <property type="term" value="P:polysaccharide catabolic process"/>
    <property type="evidence" value="ECO:0007669"/>
    <property type="project" value="UniProtKB-KW"/>
</dbReference>
<evidence type="ECO:0000256" key="3">
    <source>
        <dbReference type="ARBA" id="ARBA00022669"/>
    </source>
</evidence>
<dbReference type="OrthoDB" id="6020543at2759"/>
<feature type="chain" id="PRO_5040419770" description="chitinase" evidence="11">
    <location>
        <begin position="23"/>
        <end position="349"/>
    </location>
</feature>
<dbReference type="GO" id="GO:0008843">
    <property type="term" value="F:endochitinase activity"/>
    <property type="evidence" value="ECO:0007669"/>
    <property type="project" value="UniProtKB-EC"/>
</dbReference>
<dbReference type="GO" id="GO:0008061">
    <property type="term" value="F:chitin binding"/>
    <property type="evidence" value="ECO:0007669"/>
    <property type="project" value="UniProtKB-KW"/>
</dbReference>
<feature type="signal peptide" evidence="11">
    <location>
        <begin position="1"/>
        <end position="22"/>
    </location>
</feature>
<keyword evidence="5" id="KW-0146">Chitin degradation</keyword>
<evidence type="ECO:0000259" key="12">
    <source>
        <dbReference type="PROSITE" id="PS51910"/>
    </source>
</evidence>
<dbReference type="GO" id="GO:0006032">
    <property type="term" value="P:chitin catabolic process"/>
    <property type="evidence" value="ECO:0007669"/>
    <property type="project" value="UniProtKB-KW"/>
</dbReference>
<dbReference type="GO" id="GO:0005576">
    <property type="term" value="C:extracellular region"/>
    <property type="evidence" value="ECO:0007669"/>
    <property type="project" value="TreeGrafter"/>
</dbReference>
<dbReference type="SUPFAM" id="SSF51445">
    <property type="entry name" value="(Trans)glycosidases"/>
    <property type="match status" value="1"/>
</dbReference>
<reference evidence="13" key="1">
    <citation type="journal article" date="2020" name="Stud. Mycol.">
        <title>101 Dothideomycetes genomes: a test case for predicting lifestyles and emergence of pathogens.</title>
        <authorList>
            <person name="Haridas S."/>
            <person name="Albert R."/>
            <person name="Binder M."/>
            <person name="Bloem J."/>
            <person name="Labutti K."/>
            <person name="Salamov A."/>
            <person name="Andreopoulos B."/>
            <person name="Baker S."/>
            <person name="Barry K."/>
            <person name="Bills G."/>
            <person name="Bluhm B."/>
            <person name="Cannon C."/>
            <person name="Castanera R."/>
            <person name="Culley D."/>
            <person name="Daum C."/>
            <person name="Ezra D."/>
            <person name="Gonzalez J."/>
            <person name="Henrissat B."/>
            <person name="Kuo A."/>
            <person name="Liang C."/>
            <person name="Lipzen A."/>
            <person name="Lutzoni F."/>
            <person name="Magnuson J."/>
            <person name="Mondo S."/>
            <person name="Nolan M."/>
            <person name="Ohm R."/>
            <person name="Pangilinan J."/>
            <person name="Park H.-J."/>
            <person name="Ramirez L."/>
            <person name="Alfaro M."/>
            <person name="Sun H."/>
            <person name="Tritt A."/>
            <person name="Yoshinaga Y."/>
            <person name="Zwiers L.-H."/>
            <person name="Turgeon B."/>
            <person name="Goodwin S."/>
            <person name="Spatafora J."/>
            <person name="Crous P."/>
            <person name="Grigoriev I."/>
        </authorList>
    </citation>
    <scope>NUCLEOTIDE SEQUENCE</scope>
    <source>
        <strain evidence="13">CBS 101060</strain>
    </source>
</reference>
<dbReference type="CDD" id="cd02877">
    <property type="entry name" value="GH18_hevamine_XipI_class_III"/>
    <property type="match status" value="1"/>
</dbReference>
<evidence type="ECO:0000256" key="6">
    <source>
        <dbReference type="ARBA" id="ARBA00023277"/>
    </source>
</evidence>
<dbReference type="PROSITE" id="PS01095">
    <property type="entry name" value="GH18_1"/>
    <property type="match status" value="1"/>
</dbReference>
<keyword evidence="11" id="KW-0732">Signal</keyword>
<evidence type="ECO:0000256" key="4">
    <source>
        <dbReference type="ARBA" id="ARBA00022801"/>
    </source>
</evidence>
<name>A0A9P4SH17_9PEZI</name>
<dbReference type="Gene3D" id="3.20.20.80">
    <property type="entry name" value="Glycosidases"/>
    <property type="match status" value="1"/>
</dbReference>
<comment type="caution">
    <text evidence="13">The sequence shown here is derived from an EMBL/GenBank/DDBJ whole genome shotgun (WGS) entry which is preliminary data.</text>
</comment>
<keyword evidence="4 10" id="KW-0378">Hydrolase</keyword>
<proteinExistence type="inferred from homology"/>
<accession>A0A9P4SH17</accession>
<dbReference type="Proteomes" id="UP000799429">
    <property type="component" value="Unassembled WGS sequence"/>
</dbReference>
<evidence type="ECO:0000256" key="9">
    <source>
        <dbReference type="ARBA" id="ARBA00025727"/>
    </source>
</evidence>
<dbReference type="EC" id="3.2.1.14" evidence="2"/>
<dbReference type="Pfam" id="PF00704">
    <property type="entry name" value="Glyco_hydro_18"/>
    <property type="match status" value="1"/>
</dbReference>
<dbReference type="EMBL" id="MU006091">
    <property type="protein sequence ID" value="KAF2841655.1"/>
    <property type="molecule type" value="Genomic_DNA"/>
</dbReference>
<evidence type="ECO:0000313" key="13">
    <source>
        <dbReference type="EMBL" id="KAF2841655.1"/>
    </source>
</evidence>
<dbReference type="PROSITE" id="PS51910">
    <property type="entry name" value="GH18_2"/>
    <property type="match status" value="1"/>
</dbReference>
<evidence type="ECO:0000256" key="2">
    <source>
        <dbReference type="ARBA" id="ARBA00012729"/>
    </source>
</evidence>
<dbReference type="PANTHER" id="PTHR45708">
    <property type="entry name" value="ENDOCHITINASE"/>
    <property type="match status" value="1"/>
</dbReference>
<evidence type="ECO:0000313" key="14">
    <source>
        <dbReference type="Proteomes" id="UP000799429"/>
    </source>
</evidence>
<dbReference type="InterPro" id="IPR050542">
    <property type="entry name" value="Glycosyl_Hydrlase18_Chitinase"/>
</dbReference>
<evidence type="ECO:0000256" key="11">
    <source>
        <dbReference type="SAM" id="SignalP"/>
    </source>
</evidence>
<dbReference type="InterPro" id="IPR045321">
    <property type="entry name" value="Cts1-like"/>
</dbReference>
<dbReference type="InterPro" id="IPR017853">
    <property type="entry name" value="GH"/>
</dbReference>
<dbReference type="InterPro" id="IPR001579">
    <property type="entry name" value="Glyco_hydro_18_chit_AS"/>
</dbReference>
<feature type="domain" description="GH18" evidence="12">
    <location>
        <begin position="30"/>
        <end position="334"/>
    </location>
</feature>
<sequence length="349" mass="37686">MFLQTYFPVAATAVTLFQTALAGYNPSAKNNVAVYWGQNSYGQGSGNLAQQRLSNYCSDSNIDIIIMSFLVQIKGTGGQPVMNFANQGDRCTVFPGTSTFNCPEIAADIKTCQSRGKTILLSIGGATYTEGGFASAADATSAAQMIWQTFGPRTSSSALRPFGDSYVNGIDFDFEAGVRNMVPFGQRLRTLMNASGSGFLITGAPQCPYPDYAMGEMLAAGGVAFDVIWPQFYNNYCGLQSYVSGAADQWNFNFNTWDQWARQTSVNRNVKVMLGTPAGPSAAGSGYTGGDRLREIIGFVKKFERMGGVMMWDVSQAYANSGFLVSVKNYLNTAREATREAVRAVAFRA</sequence>
<dbReference type="InterPro" id="IPR001223">
    <property type="entry name" value="Glyco_hydro18_cat"/>
</dbReference>
<evidence type="ECO:0000256" key="1">
    <source>
        <dbReference type="ARBA" id="ARBA00000822"/>
    </source>
</evidence>
<comment type="catalytic activity">
    <reaction evidence="1">
        <text>Random endo-hydrolysis of N-acetyl-beta-D-glucosaminide (1-&gt;4)-beta-linkages in chitin and chitodextrins.</text>
        <dbReference type="EC" id="3.2.1.14"/>
    </reaction>
</comment>
<evidence type="ECO:0000256" key="5">
    <source>
        <dbReference type="ARBA" id="ARBA00023024"/>
    </source>
</evidence>
<keyword evidence="14" id="KW-1185">Reference proteome</keyword>
<dbReference type="PANTHER" id="PTHR45708:SF49">
    <property type="entry name" value="ENDOCHITINASE"/>
    <property type="match status" value="1"/>
</dbReference>